<evidence type="ECO:0000259" key="8">
    <source>
        <dbReference type="PROSITE" id="PS50011"/>
    </source>
</evidence>
<dbReference type="PANTHER" id="PTHR24346">
    <property type="entry name" value="MAP/MICROTUBULE AFFINITY-REGULATING KINASE"/>
    <property type="match status" value="1"/>
</dbReference>
<evidence type="ECO:0000256" key="2">
    <source>
        <dbReference type="ARBA" id="ARBA00022679"/>
    </source>
</evidence>
<feature type="region of interest" description="Disordered" evidence="7">
    <location>
        <begin position="683"/>
        <end position="946"/>
    </location>
</feature>
<feature type="compositionally biased region" description="Low complexity" evidence="7">
    <location>
        <begin position="901"/>
        <end position="912"/>
    </location>
</feature>
<feature type="compositionally biased region" description="Acidic residues" evidence="7">
    <location>
        <begin position="767"/>
        <end position="791"/>
    </location>
</feature>
<feature type="region of interest" description="Disordered" evidence="7">
    <location>
        <begin position="420"/>
        <end position="446"/>
    </location>
</feature>
<dbReference type="FunFam" id="1.10.510.10:FF:000389">
    <property type="entry name" value="Uncharacterized protein, isoform E"/>
    <property type="match status" value="1"/>
</dbReference>
<keyword evidence="2" id="KW-0808">Transferase</keyword>
<dbReference type="GO" id="GO:0050321">
    <property type="term" value="F:tau-protein kinase activity"/>
    <property type="evidence" value="ECO:0007669"/>
    <property type="project" value="TreeGrafter"/>
</dbReference>
<sequence length="946" mass="107787">MTIVLRGGESSGIGQPLSNSSTQRAHRSSGVGSRFNGNRYRRTANSTIAGTGSSSSSIGGHPLIGADPQKKEIKHRFEITAKLGSGTYGKVSLAFDHKTEREVAVKLIKKSAIENKQDLVRIRREIRIMSMLNHPNLIQIYEVFENKDKIILVMEYASGGELYDYVSKNGSLPEQEARRIFRQITSAVLYCHKNKVAHRDLKLENILLDSNNNAKIADFGLSNYFGQKNKLLSTFCGSPLYASPEIINGTPYKGPEVDCWSLGILLYTLVYGSMPFDGRDFNRMVRQIKRGAYYEPDTPSTASMLIRNMLRVNPDRRATIYDISGHWWLNLEENMPVIQELPENQITDPTPLTERAEIMVVQELADETDVFMEFGHLSQTTRKKIEEFRRRRKEAEEYNENSPIKPPKTRKEYENLLKIEEKNSNENNKNINEQKDLENKKKNEDPTKYWRLETDTLNALMNQVLEQMEKGPVSLNLIANIRAHPFYDERPEVKELLETIIAAQPVEIQRKASKISKQKSKDVENILKQNSSKEIKKVGSLKKNNKIEEENEIKTTIEEKRKAFSNKRGRGPAEERRWHSVEVGFSTDSSTEEVGQQQNDELTPNTPIPLPPQQMSAPKFVGTRISRSEPYGGIEDEEYLEDEDEFYDATEEEGDEFEGEIDELAEEVEQIIGEEIKEINKKEKENKTKIQPNNENNKKFILTTIKPSPPKISKGKYQYTTSGSIESPNKKEQIKRNKAWMKSHDPDAESLSAENSSSSAIAPKAEPEEEEEELEEENNEEEEEEEEEEEDIPFRPKPSTIIGFRTIHPGTDGIPKEAPIVQVKPQNSQPQSPINKTQINQQLNNNLQTKTPPKQQSPKRESPEPSLRYESAAAYIRRKNRERRARNATVAVTEDTWTKFPSQEQPSEPNSPRHINSAGSGKLSNGSGYGSRNDENNSNYSRQAIK</sequence>
<dbReference type="InterPro" id="IPR008271">
    <property type="entry name" value="Ser/Thr_kinase_AS"/>
</dbReference>
<dbReference type="FunFam" id="3.30.200.20:FF:000042">
    <property type="entry name" value="Aurora kinase A"/>
    <property type="match status" value="1"/>
</dbReference>
<feature type="domain" description="Protein kinase" evidence="8">
    <location>
        <begin position="77"/>
        <end position="329"/>
    </location>
</feature>
<dbReference type="Proteomes" id="UP000095281">
    <property type="component" value="Unplaced"/>
</dbReference>
<feature type="compositionally biased region" description="Polar residues" evidence="7">
    <location>
        <begin position="12"/>
        <end position="23"/>
    </location>
</feature>
<proteinExistence type="predicted"/>
<dbReference type="OMA" id="TITHETQ"/>
<dbReference type="WBParaSite" id="MhA1_Contig1000.frz3.fgene3">
    <property type="protein sequence ID" value="MhA1_Contig1000.frz3.fgene3"/>
    <property type="gene ID" value="MhA1_Contig1000.frz3.fgene3"/>
</dbReference>
<dbReference type="GO" id="GO:0000226">
    <property type="term" value="P:microtubule cytoskeleton organization"/>
    <property type="evidence" value="ECO:0007669"/>
    <property type="project" value="TreeGrafter"/>
</dbReference>
<feature type="compositionally biased region" description="Low complexity" evidence="7">
    <location>
        <begin position="834"/>
        <end position="850"/>
    </location>
</feature>
<evidence type="ECO:0000256" key="4">
    <source>
        <dbReference type="ARBA" id="ARBA00022777"/>
    </source>
</evidence>
<accession>A0A1I8AX26</accession>
<evidence type="ECO:0000256" key="5">
    <source>
        <dbReference type="ARBA" id="ARBA00022840"/>
    </source>
</evidence>
<feature type="region of interest" description="Disordered" evidence="7">
    <location>
        <begin position="587"/>
        <end position="614"/>
    </location>
</feature>
<dbReference type="PROSITE" id="PS50011">
    <property type="entry name" value="PROTEIN_KINASE_DOM"/>
    <property type="match status" value="1"/>
</dbReference>
<keyword evidence="5 6" id="KW-0067">ATP-binding</keyword>
<dbReference type="GO" id="GO:0005524">
    <property type="term" value="F:ATP binding"/>
    <property type="evidence" value="ECO:0007669"/>
    <property type="project" value="UniProtKB-UniRule"/>
</dbReference>
<dbReference type="CDD" id="cd14073">
    <property type="entry name" value="STKc_NUAK"/>
    <property type="match status" value="1"/>
</dbReference>
<dbReference type="AlphaFoldDB" id="A0A1I8AX26"/>
<feature type="binding site" evidence="6">
    <location>
        <position position="110"/>
    </location>
    <ligand>
        <name>ATP</name>
        <dbReference type="ChEBI" id="CHEBI:30616"/>
    </ligand>
</feature>
<feature type="compositionally biased region" description="Polar residues" evidence="7">
    <location>
        <begin position="913"/>
        <end position="926"/>
    </location>
</feature>
<feature type="compositionally biased region" description="Polar residues" evidence="7">
    <location>
        <begin position="824"/>
        <end position="833"/>
    </location>
</feature>
<reference evidence="10" key="1">
    <citation type="submission" date="2016-11" db="UniProtKB">
        <authorList>
            <consortium name="WormBaseParasite"/>
        </authorList>
    </citation>
    <scope>IDENTIFICATION</scope>
</reference>
<dbReference type="PROSITE" id="PS00108">
    <property type="entry name" value="PROTEIN_KINASE_ST"/>
    <property type="match status" value="1"/>
</dbReference>
<feature type="compositionally biased region" description="Low complexity" evidence="7">
    <location>
        <begin position="749"/>
        <end position="762"/>
    </location>
</feature>
<feature type="compositionally biased region" description="Polar residues" evidence="7">
    <location>
        <begin position="936"/>
        <end position="946"/>
    </location>
</feature>
<feature type="compositionally biased region" description="Polar residues" evidence="7">
    <location>
        <begin position="718"/>
        <end position="727"/>
    </location>
</feature>
<organism evidence="9 10">
    <name type="scientific">Meloidogyne hapla</name>
    <name type="common">Root-knot nematode worm</name>
    <dbReference type="NCBI Taxonomy" id="6305"/>
    <lineage>
        <taxon>Eukaryota</taxon>
        <taxon>Metazoa</taxon>
        <taxon>Ecdysozoa</taxon>
        <taxon>Nematoda</taxon>
        <taxon>Chromadorea</taxon>
        <taxon>Rhabditida</taxon>
        <taxon>Tylenchina</taxon>
        <taxon>Tylenchomorpha</taxon>
        <taxon>Tylenchoidea</taxon>
        <taxon>Meloidogynidae</taxon>
        <taxon>Meloidogyninae</taxon>
        <taxon>Meloidogyne</taxon>
    </lineage>
</organism>
<protein>
    <submittedName>
        <fullName evidence="10">Protein kinase domain-containing protein</fullName>
    </submittedName>
</protein>
<feature type="compositionally biased region" description="Polar residues" evidence="7">
    <location>
        <begin position="587"/>
        <end position="605"/>
    </location>
</feature>
<feature type="compositionally biased region" description="Low complexity" evidence="7">
    <location>
        <begin position="46"/>
        <end position="60"/>
    </location>
</feature>
<feature type="region of interest" description="Disordered" evidence="7">
    <location>
        <begin position="1"/>
        <end position="65"/>
    </location>
</feature>
<evidence type="ECO:0000256" key="3">
    <source>
        <dbReference type="ARBA" id="ARBA00022741"/>
    </source>
</evidence>
<keyword evidence="1" id="KW-0723">Serine/threonine-protein kinase</keyword>
<dbReference type="GO" id="GO:0005737">
    <property type="term" value="C:cytoplasm"/>
    <property type="evidence" value="ECO:0007669"/>
    <property type="project" value="TreeGrafter"/>
</dbReference>
<keyword evidence="4" id="KW-0418">Kinase</keyword>
<dbReference type="InterPro" id="IPR017441">
    <property type="entry name" value="Protein_kinase_ATP_BS"/>
</dbReference>
<dbReference type="InterPro" id="IPR000719">
    <property type="entry name" value="Prot_kinase_dom"/>
</dbReference>
<evidence type="ECO:0000313" key="9">
    <source>
        <dbReference type="Proteomes" id="UP000095281"/>
    </source>
</evidence>
<keyword evidence="3 6" id="KW-0547">Nucleotide-binding</keyword>
<evidence type="ECO:0000313" key="10">
    <source>
        <dbReference type="WBParaSite" id="MhA1_Contig1000.frz3.fgene3"/>
    </source>
</evidence>
<dbReference type="InterPro" id="IPR011009">
    <property type="entry name" value="Kinase-like_dom_sf"/>
</dbReference>
<dbReference type="PANTHER" id="PTHR24346:SF93">
    <property type="entry name" value="NUAK FAMILY SNF1-LIKE KINASE 1"/>
    <property type="match status" value="1"/>
</dbReference>
<dbReference type="SUPFAM" id="SSF56112">
    <property type="entry name" value="Protein kinase-like (PK-like)"/>
    <property type="match status" value="1"/>
</dbReference>
<name>A0A1I8AX26_MELHA</name>
<feature type="compositionally biased region" description="Basic and acidic residues" evidence="7">
    <location>
        <begin position="432"/>
        <end position="446"/>
    </location>
</feature>
<keyword evidence="9" id="KW-1185">Reference proteome</keyword>
<evidence type="ECO:0000256" key="6">
    <source>
        <dbReference type="PROSITE-ProRule" id="PRU10141"/>
    </source>
</evidence>
<evidence type="ECO:0000256" key="7">
    <source>
        <dbReference type="SAM" id="MobiDB-lite"/>
    </source>
</evidence>
<evidence type="ECO:0000256" key="1">
    <source>
        <dbReference type="ARBA" id="ARBA00022527"/>
    </source>
</evidence>
<dbReference type="Gene3D" id="1.10.510.10">
    <property type="entry name" value="Transferase(Phosphotransferase) domain 1"/>
    <property type="match status" value="1"/>
</dbReference>
<dbReference type="GO" id="GO:0035556">
    <property type="term" value="P:intracellular signal transduction"/>
    <property type="evidence" value="ECO:0007669"/>
    <property type="project" value="TreeGrafter"/>
</dbReference>
<feature type="compositionally biased region" description="Basic residues" evidence="7">
    <location>
        <begin position="876"/>
        <end position="886"/>
    </location>
</feature>
<dbReference type="SMART" id="SM00220">
    <property type="entry name" value="S_TKc"/>
    <property type="match status" value="1"/>
</dbReference>
<dbReference type="PROSITE" id="PS00107">
    <property type="entry name" value="PROTEIN_KINASE_ATP"/>
    <property type="match status" value="1"/>
</dbReference>
<dbReference type="Pfam" id="PF00069">
    <property type="entry name" value="Pkinase"/>
    <property type="match status" value="1"/>
</dbReference>